<dbReference type="Proteomes" id="UP000245678">
    <property type="component" value="Unassembled WGS sequence"/>
</dbReference>
<organism evidence="1 2">
    <name type="scientific">Mucilaginibacter oryzae</name>
    <dbReference type="NCBI Taxonomy" id="468058"/>
    <lineage>
        <taxon>Bacteria</taxon>
        <taxon>Pseudomonadati</taxon>
        <taxon>Bacteroidota</taxon>
        <taxon>Sphingobacteriia</taxon>
        <taxon>Sphingobacteriales</taxon>
        <taxon>Sphingobacteriaceae</taxon>
        <taxon>Mucilaginibacter</taxon>
    </lineage>
</organism>
<evidence type="ECO:0000313" key="1">
    <source>
        <dbReference type="EMBL" id="PWK77114.1"/>
    </source>
</evidence>
<name>A0A316H800_9SPHI</name>
<dbReference type="PROSITE" id="PS51257">
    <property type="entry name" value="PROKAR_LIPOPROTEIN"/>
    <property type="match status" value="1"/>
</dbReference>
<dbReference type="EMBL" id="QGHA01000005">
    <property type="protein sequence ID" value="PWK77114.1"/>
    <property type="molecule type" value="Genomic_DNA"/>
</dbReference>
<dbReference type="RefSeq" id="WP_109608540.1">
    <property type="nucleotide sequence ID" value="NZ_QGHA01000005.1"/>
</dbReference>
<proteinExistence type="predicted"/>
<comment type="caution">
    <text evidence="1">The sequence shown here is derived from an EMBL/GenBank/DDBJ whole genome shotgun (WGS) entry which is preliminary data.</text>
</comment>
<gene>
    <name evidence="1" type="ORF">LX99_02924</name>
</gene>
<evidence type="ECO:0000313" key="2">
    <source>
        <dbReference type="Proteomes" id="UP000245678"/>
    </source>
</evidence>
<reference evidence="1 2" key="1">
    <citation type="submission" date="2018-05" db="EMBL/GenBank/DDBJ databases">
        <title>Genomic Encyclopedia of Archaeal and Bacterial Type Strains, Phase II (KMG-II): from individual species to whole genera.</title>
        <authorList>
            <person name="Goeker M."/>
        </authorList>
    </citation>
    <scope>NUCLEOTIDE SEQUENCE [LARGE SCALE GENOMIC DNA]</scope>
    <source>
        <strain evidence="1 2">DSM 19975</strain>
    </source>
</reference>
<sequence>MKKTITICILFSVLLTAACKKDGKPAVKPADTVKTIAVNAPQKKWLEHWYEHDDLLTNVYYNDDLALYYDNEMDTTITWPRGAYTRIWHYIKQNYGNFGDSSRFYVVLHANKHEGSGHPAPYYDVSHDYRNVLDVGESLSDWYKEEGDKLRLPIHEIGHIVASSSHGRTHDLQDDNIWGDSKFAEIFIYDVLLNSGYKSEADAVYAQMNDPSQTDNYNYPGVRYPGVNFFVDWFYPIYIKYGKGPVLARYFKQIADNVPMDRTDDLNLGEFVHFFSGAAGANLREQAKIAFKEYWTSDSEAQLKQAQLDFQGVKYPY</sequence>
<protein>
    <submittedName>
        <fullName evidence="1">Uncharacterized protein</fullName>
    </submittedName>
</protein>
<accession>A0A316H800</accession>
<dbReference type="AlphaFoldDB" id="A0A316H800"/>
<keyword evidence="2" id="KW-1185">Reference proteome</keyword>